<evidence type="ECO:0000313" key="4">
    <source>
        <dbReference type="EMBL" id="KAF4971608.1"/>
    </source>
</evidence>
<reference evidence="4" key="1">
    <citation type="journal article" date="2020" name="BMC Genomics">
        <title>Correction to: Identification and distribution of gene clusters required for synthesis of sphingolipid metabolism inhibitors in diverse species of the filamentous fungus Fusarium.</title>
        <authorList>
            <person name="Kim H.S."/>
            <person name="Lohmar J.M."/>
            <person name="Busman M."/>
            <person name="Brown D.W."/>
            <person name="Naumann T.A."/>
            <person name="Divon H.H."/>
            <person name="Lysoe E."/>
            <person name="Uhlig S."/>
            <person name="Proctor R.H."/>
        </authorList>
    </citation>
    <scope>NUCLEOTIDE SEQUENCE</scope>
    <source>
        <strain evidence="4">NRRL 20472</strain>
    </source>
</reference>
<dbReference type="Gene3D" id="1.25.40.20">
    <property type="entry name" value="Ankyrin repeat-containing domain"/>
    <property type="match status" value="2"/>
</dbReference>
<keyword evidence="5" id="KW-1185">Reference proteome</keyword>
<dbReference type="OrthoDB" id="20872at2759"/>
<dbReference type="AlphaFoldDB" id="A0A8H4U8B4"/>
<evidence type="ECO:0000313" key="5">
    <source>
        <dbReference type="Proteomes" id="UP000622797"/>
    </source>
</evidence>
<sequence>MHSSSDIVEIVFGLSSDKDAEDKRGRTALHFACKAMNWITVHQLVQLEADEHSTLASLAFAKTDPSRFNALLEKGATTGLSNHVVASAPLIYMISKEGSTKDVNALLGVLNQAARSKIVNFRHCEDYTPLHVAAQKNNEETLKALLREGADPNFRDGRMMTPLHSAIEAESGTSEQIESILSLIGTLLDSGADLWPKNSYWLRPSAYAGEKGKKEIADYLLLQERLRQ</sequence>
<dbReference type="SMART" id="SM00248">
    <property type="entry name" value="ANK"/>
    <property type="match status" value="3"/>
</dbReference>
<evidence type="ECO:0000256" key="2">
    <source>
        <dbReference type="ARBA" id="ARBA00023043"/>
    </source>
</evidence>
<dbReference type="PROSITE" id="PS50088">
    <property type="entry name" value="ANK_REPEAT"/>
    <property type="match status" value="1"/>
</dbReference>
<evidence type="ECO:0000256" key="1">
    <source>
        <dbReference type="ARBA" id="ARBA00022737"/>
    </source>
</evidence>
<organism evidence="4 5">
    <name type="scientific">Fusarium sarcochroum</name>
    <dbReference type="NCBI Taxonomy" id="1208366"/>
    <lineage>
        <taxon>Eukaryota</taxon>
        <taxon>Fungi</taxon>
        <taxon>Dikarya</taxon>
        <taxon>Ascomycota</taxon>
        <taxon>Pezizomycotina</taxon>
        <taxon>Sordariomycetes</taxon>
        <taxon>Hypocreomycetidae</taxon>
        <taxon>Hypocreales</taxon>
        <taxon>Nectriaceae</taxon>
        <taxon>Fusarium</taxon>
        <taxon>Fusarium lateritium species complex</taxon>
    </lineage>
</organism>
<protein>
    <recommendedName>
        <fullName evidence="6">Ankyrin repeat protein</fullName>
    </recommendedName>
</protein>
<dbReference type="Pfam" id="PF00023">
    <property type="entry name" value="Ank"/>
    <property type="match status" value="1"/>
</dbReference>
<name>A0A8H4U8B4_9HYPO</name>
<reference evidence="4" key="2">
    <citation type="submission" date="2020-05" db="EMBL/GenBank/DDBJ databases">
        <authorList>
            <person name="Kim H.-S."/>
            <person name="Proctor R.H."/>
            <person name="Brown D.W."/>
        </authorList>
    </citation>
    <scope>NUCLEOTIDE SEQUENCE</scope>
    <source>
        <strain evidence="4">NRRL 20472</strain>
    </source>
</reference>
<dbReference type="PROSITE" id="PS50297">
    <property type="entry name" value="ANK_REP_REGION"/>
    <property type="match status" value="1"/>
</dbReference>
<gene>
    <name evidence="4" type="ORF">FSARC_1607</name>
</gene>
<dbReference type="Pfam" id="PF12796">
    <property type="entry name" value="Ank_2"/>
    <property type="match status" value="1"/>
</dbReference>
<dbReference type="InterPro" id="IPR002110">
    <property type="entry name" value="Ankyrin_rpt"/>
</dbReference>
<dbReference type="InterPro" id="IPR050745">
    <property type="entry name" value="Multifunctional_regulatory"/>
</dbReference>
<dbReference type="InterPro" id="IPR036770">
    <property type="entry name" value="Ankyrin_rpt-contain_sf"/>
</dbReference>
<dbReference type="Proteomes" id="UP000622797">
    <property type="component" value="Unassembled WGS sequence"/>
</dbReference>
<dbReference type="SUPFAM" id="SSF48403">
    <property type="entry name" value="Ankyrin repeat"/>
    <property type="match status" value="1"/>
</dbReference>
<proteinExistence type="predicted"/>
<accession>A0A8H4U8B4</accession>
<feature type="repeat" description="ANK" evidence="3">
    <location>
        <begin position="125"/>
        <end position="157"/>
    </location>
</feature>
<dbReference type="EMBL" id="JABEXW010000087">
    <property type="protein sequence ID" value="KAF4971608.1"/>
    <property type="molecule type" value="Genomic_DNA"/>
</dbReference>
<evidence type="ECO:0000256" key="3">
    <source>
        <dbReference type="PROSITE-ProRule" id="PRU00023"/>
    </source>
</evidence>
<keyword evidence="2 3" id="KW-0040">ANK repeat</keyword>
<comment type="caution">
    <text evidence="4">The sequence shown here is derived from an EMBL/GenBank/DDBJ whole genome shotgun (WGS) entry which is preliminary data.</text>
</comment>
<evidence type="ECO:0008006" key="6">
    <source>
        <dbReference type="Google" id="ProtNLM"/>
    </source>
</evidence>
<dbReference type="PANTHER" id="PTHR24189">
    <property type="entry name" value="MYOTROPHIN"/>
    <property type="match status" value="1"/>
</dbReference>
<keyword evidence="1" id="KW-0677">Repeat</keyword>